<dbReference type="GO" id="GO:0016020">
    <property type="term" value="C:membrane"/>
    <property type="evidence" value="ECO:0007669"/>
    <property type="project" value="UniProtKB-SubCell"/>
</dbReference>
<dbReference type="EMBL" id="UFQT01000108">
    <property type="protein sequence ID" value="SSX20101.1"/>
    <property type="molecule type" value="Genomic_DNA"/>
</dbReference>
<dbReference type="InterPro" id="IPR013098">
    <property type="entry name" value="Ig_I-set"/>
</dbReference>
<dbReference type="GO" id="GO:0009653">
    <property type="term" value="P:anatomical structure morphogenesis"/>
    <property type="evidence" value="ECO:0007669"/>
    <property type="project" value="UniProtKB-ARBA"/>
</dbReference>
<organism evidence="5">
    <name type="scientific">Culicoides sonorensis</name>
    <name type="common">Biting midge</name>
    <dbReference type="NCBI Taxonomy" id="179676"/>
    <lineage>
        <taxon>Eukaryota</taxon>
        <taxon>Metazoa</taxon>
        <taxon>Ecdysozoa</taxon>
        <taxon>Arthropoda</taxon>
        <taxon>Hexapoda</taxon>
        <taxon>Insecta</taxon>
        <taxon>Pterygota</taxon>
        <taxon>Neoptera</taxon>
        <taxon>Endopterygota</taxon>
        <taxon>Diptera</taxon>
        <taxon>Nematocera</taxon>
        <taxon>Chironomoidea</taxon>
        <taxon>Ceratopogonidae</taxon>
        <taxon>Ceratopogoninae</taxon>
        <taxon>Culicoides</taxon>
        <taxon>Monoculicoides</taxon>
    </lineage>
</organism>
<dbReference type="VEuPathDB" id="VectorBase:CSON000552"/>
<proteinExistence type="predicted"/>
<accession>A0A336LT49</accession>
<gene>
    <name evidence="5" type="primary">CSON000552</name>
</gene>
<dbReference type="CDD" id="cd00063">
    <property type="entry name" value="FN3"/>
    <property type="match status" value="1"/>
</dbReference>
<dbReference type="SMART" id="SM00060">
    <property type="entry name" value="FN3"/>
    <property type="match status" value="1"/>
</dbReference>
<feature type="domain" description="Ig-like" evidence="3">
    <location>
        <begin position="110"/>
        <end position="198"/>
    </location>
</feature>
<feature type="domain" description="Ig-like" evidence="3">
    <location>
        <begin position="205"/>
        <end position="298"/>
    </location>
</feature>
<dbReference type="PROSITE" id="PS50853">
    <property type="entry name" value="FN3"/>
    <property type="match status" value="1"/>
</dbReference>
<feature type="domain" description="Fibronectin type-III" evidence="4">
    <location>
        <begin position="317"/>
        <end position="420"/>
    </location>
</feature>
<evidence type="ECO:0000259" key="4">
    <source>
        <dbReference type="PROSITE" id="PS50853"/>
    </source>
</evidence>
<dbReference type="PROSITE" id="PS50835">
    <property type="entry name" value="IG_LIKE"/>
    <property type="match status" value="2"/>
</dbReference>
<dbReference type="CDD" id="cd00096">
    <property type="entry name" value="Ig"/>
    <property type="match status" value="1"/>
</dbReference>
<dbReference type="Pfam" id="PF07679">
    <property type="entry name" value="I-set"/>
    <property type="match status" value="1"/>
</dbReference>
<dbReference type="PANTHER" id="PTHR44170:SF6">
    <property type="entry name" value="CONTACTIN"/>
    <property type="match status" value="1"/>
</dbReference>
<keyword evidence="2" id="KW-1015">Disulfide bond</keyword>
<dbReference type="InterPro" id="IPR007110">
    <property type="entry name" value="Ig-like_dom"/>
</dbReference>
<dbReference type="InterPro" id="IPR036116">
    <property type="entry name" value="FN3_sf"/>
</dbReference>
<dbReference type="PANTHER" id="PTHR44170">
    <property type="entry name" value="PROTEIN SIDEKICK"/>
    <property type="match status" value="1"/>
</dbReference>
<dbReference type="InterPro" id="IPR013783">
    <property type="entry name" value="Ig-like_fold"/>
</dbReference>
<dbReference type="OMA" id="PNITWHF"/>
<dbReference type="Gene3D" id="2.60.40.10">
    <property type="entry name" value="Immunoglobulins"/>
    <property type="match status" value="3"/>
</dbReference>
<reference evidence="5" key="1">
    <citation type="submission" date="2018-07" db="EMBL/GenBank/DDBJ databases">
        <authorList>
            <person name="Quirk P.G."/>
            <person name="Krulwich T.A."/>
        </authorList>
    </citation>
    <scope>NUCLEOTIDE SEQUENCE</scope>
</reference>
<evidence type="ECO:0000256" key="1">
    <source>
        <dbReference type="ARBA" id="ARBA00022737"/>
    </source>
</evidence>
<dbReference type="InterPro" id="IPR036179">
    <property type="entry name" value="Ig-like_dom_sf"/>
</dbReference>
<evidence type="ECO:0000259" key="3">
    <source>
        <dbReference type="PROSITE" id="PS50835"/>
    </source>
</evidence>
<dbReference type="GO" id="GO:0098609">
    <property type="term" value="P:cell-cell adhesion"/>
    <property type="evidence" value="ECO:0007669"/>
    <property type="project" value="TreeGrafter"/>
</dbReference>
<evidence type="ECO:0000313" key="5">
    <source>
        <dbReference type="EMBL" id="SSX20101.1"/>
    </source>
</evidence>
<sequence length="454" mass="50990">MTNTTFTNAISDNLIISPSTPEVVRFVNDSHIVTCSGNKGVTILWRNPNGDIVEATKGRVHIESTSSKEIGWYNVALVFKTITGVDKGNWSCFIEGTDAKRSFRMVVNEPISFMDTPIFQNATESKDATIRCEVKGNPEPSVSWYYNGQAITLPHNKFTKLADGLLIKKVSRNETGEYTCKAFQISDSINEYDERTIKLIVHHKPIGKQMKGHPEIAFGYKNGYVNLSCIAEAEPNANFTWYKSGNKVLSPKQNKIFYGEHISMLQTNELYFVLFFFCMKVYVNDSKVFGEYKCIAKNHLGNIEHLIILKEGTKPESPRQFDIKGFNSDSVSVDVGARKKLNPGSMDISEYRFELIPIEEFEEKRSWVTAHSYDYPTAEGITYLITGLNHGTKYLIRAASRNAAGLSEYTEVKEFATLSLKPPVTSGGVLTTLLTSSILTSITSHIIHLRLLRL</sequence>
<evidence type="ECO:0000256" key="2">
    <source>
        <dbReference type="ARBA" id="ARBA00023157"/>
    </source>
</evidence>
<dbReference type="InterPro" id="IPR003599">
    <property type="entry name" value="Ig_sub"/>
</dbReference>
<dbReference type="SMART" id="SM00409">
    <property type="entry name" value="IG"/>
    <property type="match status" value="3"/>
</dbReference>
<dbReference type="SUPFAM" id="SSF49265">
    <property type="entry name" value="Fibronectin type III"/>
    <property type="match status" value="1"/>
</dbReference>
<keyword evidence="1" id="KW-0677">Repeat</keyword>
<dbReference type="AlphaFoldDB" id="A0A336LT49"/>
<dbReference type="InterPro" id="IPR003598">
    <property type="entry name" value="Ig_sub2"/>
</dbReference>
<name>A0A336LT49_CULSO</name>
<dbReference type="SMART" id="SM00408">
    <property type="entry name" value="IGc2"/>
    <property type="match status" value="3"/>
</dbReference>
<dbReference type="InterPro" id="IPR003961">
    <property type="entry name" value="FN3_dom"/>
</dbReference>
<dbReference type="GO" id="GO:0030154">
    <property type="term" value="P:cell differentiation"/>
    <property type="evidence" value="ECO:0007669"/>
    <property type="project" value="UniProtKB-ARBA"/>
</dbReference>
<dbReference type="SUPFAM" id="SSF48726">
    <property type="entry name" value="Immunoglobulin"/>
    <property type="match status" value="2"/>
</dbReference>
<protein>
    <submittedName>
        <fullName evidence="5">CSON000552 protein</fullName>
    </submittedName>
</protein>